<dbReference type="InterPro" id="IPR009649">
    <property type="entry name" value="TraU"/>
</dbReference>
<dbReference type="NCBIfam" id="TIGR03756">
    <property type="entry name" value="conj_TIGR03756"/>
    <property type="match status" value="1"/>
</dbReference>
<feature type="chain" id="PRO_5004638041" description="TIGR03756 family integrating conjugative element protein" evidence="1">
    <location>
        <begin position="26"/>
        <end position="317"/>
    </location>
</feature>
<reference evidence="2 3" key="1">
    <citation type="submission" date="2013-09" db="EMBL/GenBank/DDBJ databases">
        <title>Whole genome shotgun sequence of Vibrio azureus NBRC 104587.</title>
        <authorList>
            <person name="Isaki S."/>
            <person name="Hosoyama A."/>
            <person name="Numata M."/>
            <person name="Hashimoto M."/>
            <person name="Hosoyama Y."/>
            <person name="Tsuchikane K."/>
            <person name="Noguchi M."/>
            <person name="Hirakata S."/>
            <person name="Ichikawa N."/>
            <person name="Ohji S."/>
            <person name="Yamazoe A."/>
            <person name="Fujita N."/>
        </authorList>
    </citation>
    <scope>NUCLEOTIDE SEQUENCE [LARGE SCALE GENOMIC DNA]</scope>
    <source>
        <strain evidence="2 3">NBRC 104587</strain>
    </source>
</reference>
<dbReference type="Proteomes" id="UP000016567">
    <property type="component" value="Unassembled WGS sequence"/>
</dbReference>
<evidence type="ECO:0000313" key="2">
    <source>
        <dbReference type="EMBL" id="GAD76195.1"/>
    </source>
</evidence>
<dbReference type="RefSeq" id="WP_021709945.1">
    <property type="nucleotide sequence ID" value="NZ_BAOB01000304.1"/>
</dbReference>
<dbReference type="EMBL" id="BATL01000039">
    <property type="protein sequence ID" value="GAD76195.1"/>
    <property type="molecule type" value="Genomic_DNA"/>
</dbReference>
<keyword evidence="3" id="KW-1185">Reference proteome</keyword>
<evidence type="ECO:0008006" key="4">
    <source>
        <dbReference type="Google" id="ProtNLM"/>
    </source>
</evidence>
<dbReference type="InterPro" id="IPR026331">
    <property type="entry name" value="PFL_4710"/>
</dbReference>
<feature type="signal peptide" evidence="1">
    <location>
        <begin position="1"/>
        <end position="25"/>
    </location>
</feature>
<gene>
    <name evidence="2" type="ORF">VAZ01S_039_00200</name>
</gene>
<evidence type="ECO:0000256" key="1">
    <source>
        <dbReference type="SAM" id="SignalP"/>
    </source>
</evidence>
<dbReference type="AlphaFoldDB" id="U3AR17"/>
<dbReference type="Pfam" id="PF06834">
    <property type="entry name" value="TraU"/>
    <property type="match status" value="2"/>
</dbReference>
<dbReference type="eggNOG" id="ENOG502Z7HX">
    <property type="taxonomic scope" value="Bacteria"/>
</dbReference>
<proteinExistence type="predicted"/>
<name>U3AR17_9VIBR</name>
<dbReference type="STRING" id="1219077.VAZ01S_039_00200"/>
<comment type="caution">
    <text evidence="2">The sequence shown here is derived from an EMBL/GenBank/DDBJ whole genome shotgun (WGS) entry which is preliminary data.</text>
</comment>
<sequence>MPNWFRRTVLSIMFTACTLPQPTSASTLTTPEIMASTACPDCLDYQVIGACLWLTCGLTGCHVATSLKVKHRLPDFVVMSYPETGNAPWKELAFMGAPNPMAKGGGHRSRGTVQGIDSPTLRFNNADVIGHPGAAVVFSMLSSFGFFIESRVTPLMPHYLSSLDPIGWRFDIPDRFTFDGLNPLNQSLGNFGDVTPRGGFVLQRHPFKASALAAFRALHLVTRANQSRVYQPFVLTSKAGFWPPGPVSATNSDTAFQMLLPKRQNDAKVWPEFDDTLMASDPYAKQMADDGQYAWNVWRRYKGCKRRGAKLLAHFGN</sequence>
<accession>U3AR17</accession>
<organism evidence="2 3">
    <name type="scientific">Vibrio azureus NBRC 104587</name>
    <dbReference type="NCBI Taxonomy" id="1219077"/>
    <lineage>
        <taxon>Bacteria</taxon>
        <taxon>Pseudomonadati</taxon>
        <taxon>Pseudomonadota</taxon>
        <taxon>Gammaproteobacteria</taxon>
        <taxon>Vibrionales</taxon>
        <taxon>Vibrionaceae</taxon>
        <taxon>Vibrio</taxon>
    </lineage>
</organism>
<protein>
    <recommendedName>
        <fullName evidence="4">TIGR03756 family integrating conjugative element protein</fullName>
    </recommendedName>
</protein>
<evidence type="ECO:0000313" key="3">
    <source>
        <dbReference type="Proteomes" id="UP000016567"/>
    </source>
</evidence>
<keyword evidence="1" id="KW-0732">Signal</keyword>